<accession>A0A445CN34</accession>
<reference evidence="1 2" key="1">
    <citation type="submission" date="2019-01" db="EMBL/GenBank/DDBJ databases">
        <title>Sequencing of cultivated peanut Arachis hypogaea provides insights into genome evolution and oil improvement.</title>
        <authorList>
            <person name="Chen X."/>
        </authorList>
    </citation>
    <scope>NUCLEOTIDE SEQUENCE [LARGE SCALE GENOMIC DNA]</scope>
    <source>
        <strain evidence="2">cv. Fuhuasheng</strain>
        <tissue evidence="1">Leaves</tissue>
    </source>
</reference>
<keyword evidence="2" id="KW-1185">Reference proteome</keyword>
<comment type="caution">
    <text evidence="1">The sequence shown here is derived from an EMBL/GenBank/DDBJ whole genome shotgun (WGS) entry which is preliminary data.</text>
</comment>
<proteinExistence type="predicted"/>
<dbReference type="Proteomes" id="UP000289738">
    <property type="component" value="Chromosome A06"/>
</dbReference>
<organism evidence="1 2">
    <name type="scientific">Arachis hypogaea</name>
    <name type="common">Peanut</name>
    <dbReference type="NCBI Taxonomy" id="3818"/>
    <lineage>
        <taxon>Eukaryota</taxon>
        <taxon>Viridiplantae</taxon>
        <taxon>Streptophyta</taxon>
        <taxon>Embryophyta</taxon>
        <taxon>Tracheophyta</taxon>
        <taxon>Spermatophyta</taxon>
        <taxon>Magnoliopsida</taxon>
        <taxon>eudicotyledons</taxon>
        <taxon>Gunneridae</taxon>
        <taxon>Pentapetalae</taxon>
        <taxon>rosids</taxon>
        <taxon>fabids</taxon>
        <taxon>Fabales</taxon>
        <taxon>Fabaceae</taxon>
        <taxon>Papilionoideae</taxon>
        <taxon>50 kb inversion clade</taxon>
        <taxon>dalbergioids sensu lato</taxon>
        <taxon>Dalbergieae</taxon>
        <taxon>Pterocarpus clade</taxon>
        <taxon>Arachis</taxon>
    </lineage>
</organism>
<evidence type="ECO:0000313" key="2">
    <source>
        <dbReference type="Proteomes" id="UP000289738"/>
    </source>
</evidence>
<dbReference type="EMBL" id="SDMP01000006">
    <property type="protein sequence ID" value="RYR52337.1"/>
    <property type="molecule type" value="Genomic_DNA"/>
</dbReference>
<protein>
    <submittedName>
        <fullName evidence="1">Uncharacterized protein</fullName>
    </submittedName>
</protein>
<sequence length="57" mass="6677">MQSFLSCYKTKYHFFFSPLPHSSLSNKLEANGYRCLCPQKTCNQILLIYFGLQTMFS</sequence>
<evidence type="ECO:0000313" key="1">
    <source>
        <dbReference type="EMBL" id="RYR52337.1"/>
    </source>
</evidence>
<gene>
    <name evidence="1" type="ORF">Ahy_A06g027270</name>
</gene>
<name>A0A445CN34_ARAHY</name>
<dbReference type="AlphaFoldDB" id="A0A445CN34"/>